<protein>
    <recommendedName>
        <fullName evidence="12">t-SNARE coiled-coil homology domain-containing protein</fullName>
    </recommendedName>
</protein>
<evidence type="ECO:0000256" key="8">
    <source>
        <dbReference type="ARBA" id="ARBA00023054"/>
    </source>
</evidence>
<dbReference type="Gramene" id="AUR62000704-RA">
    <property type="protein sequence ID" value="AUR62000704-RA:cds"/>
    <property type="gene ID" value="AUR62000704"/>
</dbReference>
<dbReference type="GO" id="GO:0006886">
    <property type="term" value="P:intracellular protein transport"/>
    <property type="evidence" value="ECO:0007669"/>
    <property type="project" value="InterPro"/>
</dbReference>
<dbReference type="InterPro" id="IPR010989">
    <property type="entry name" value="SNARE"/>
</dbReference>
<dbReference type="SUPFAM" id="SSF47661">
    <property type="entry name" value="t-snare proteins"/>
    <property type="match status" value="1"/>
</dbReference>
<dbReference type="GO" id="GO:0031201">
    <property type="term" value="C:SNARE complex"/>
    <property type="evidence" value="ECO:0007669"/>
    <property type="project" value="TreeGrafter"/>
</dbReference>
<dbReference type="PROSITE" id="PS00914">
    <property type="entry name" value="SYNTAXIN"/>
    <property type="match status" value="1"/>
</dbReference>
<keyword evidence="4" id="KW-0611">Plant defense</keyword>
<reference evidence="13" key="1">
    <citation type="journal article" date="2017" name="Nature">
        <title>The genome of Chenopodium quinoa.</title>
        <authorList>
            <person name="Jarvis D.E."/>
            <person name="Ho Y.S."/>
            <person name="Lightfoot D.J."/>
            <person name="Schmoeckel S.M."/>
            <person name="Li B."/>
            <person name="Borm T.J.A."/>
            <person name="Ohyanagi H."/>
            <person name="Mineta K."/>
            <person name="Michell C.T."/>
            <person name="Saber N."/>
            <person name="Kharbatia N.M."/>
            <person name="Rupper R.R."/>
            <person name="Sharp A.R."/>
            <person name="Dally N."/>
            <person name="Boughton B.A."/>
            <person name="Woo Y.H."/>
            <person name="Gao G."/>
            <person name="Schijlen E.G.W.M."/>
            <person name="Guo X."/>
            <person name="Momin A.A."/>
            <person name="Negrao S."/>
            <person name="Al-Babili S."/>
            <person name="Gehring C."/>
            <person name="Roessner U."/>
            <person name="Jung C."/>
            <person name="Murphy K."/>
            <person name="Arold S.T."/>
            <person name="Gojobori T."/>
            <person name="van der Linden C.G."/>
            <person name="van Loo E.N."/>
            <person name="Jellen E.N."/>
            <person name="Maughan P.J."/>
            <person name="Tester M."/>
        </authorList>
    </citation>
    <scope>NUCLEOTIDE SEQUENCE [LARGE SCALE GENOMIC DNA]</scope>
    <source>
        <strain evidence="13">cv. PI 614886</strain>
    </source>
</reference>
<proteinExistence type="inferred from homology"/>
<dbReference type="PROSITE" id="PS50192">
    <property type="entry name" value="T_SNARE"/>
    <property type="match status" value="1"/>
</dbReference>
<dbReference type="GO" id="GO:0005802">
    <property type="term" value="C:trans-Golgi network"/>
    <property type="evidence" value="ECO:0007669"/>
    <property type="project" value="UniProtKB-ARBA"/>
</dbReference>
<keyword evidence="8" id="KW-0175">Coiled coil</keyword>
<evidence type="ECO:0000256" key="11">
    <source>
        <dbReference type="RuleBase" id="RU003858"/>
    </source>
</evidence>
<reference evidence="13" key="2">
    <citation type="submission" date="2021-03" db="UniProtKB">
        <authorList>
            <consortium name="EnsemblPlants"/>
        </authorList>
    </citation>
    <scope>IDENTIFICATION</scope>
</reference>
<evidence type="ECO:0000313" key="13">
    <source>
        <dbReference type="EnsemblPlants" id="AUR62000704-RA:cds"/>
    </source>
</evidence>
<dbReference type="GO" id="GO:0050832">
    <property type="term" value="P:defense response to fungus"/>
    <property type="evidence" value="ECO:0007669"/>
    <property type="project" value="UniProtKB-ARBA"/>
</dbReference>
<dbReference type="FunFam" id="1.20.58.70:FF:000010">
    <property type="entry name" value="Syntaxin-43"/>
    <property type="match status" value="1"/>
</dbReference>
<evidence type="ECO:0000256" key="9">
    <source>
        <dbReference type="ARBA" id="ARBA00023136"/>
    </source>
</evidence>
<dbReference type="InterPro" id="IPR006011">
    <property type="entry name" value="Syntaxin_N"/>
</dbReference>
<dbReference type="Gene3D" id="1.20.58.70">
    <property type="match status" value="1"/>
</dbReference>
<dbReference type="InterPro" id="IPR000727">
    <property type="entry name" value="T_SNARE_dom"/>
</dbReference>
<keyword evidence="5" id="KW-0653">Protein transport</keyword>
<dbReference type="SMART" id="SM00397">
    <property type="entry name" value="t_SNARE"/>
    <property type="match status" value="1"/>
</dbReference>
<comment type="subcellular location">
    <subcellularLocation>
        <location evidence="10">Golgi apparatus</location>
        <location evidence="10">trans-Golgi network membrane</location>
        <topology evidence="10">Single-pass type IV membrane protein</topology>
    </subcellularLocation>
</comment>
<name>A0A803KNU8_CHEQI</name>
<evidence type="ECO:0000256" key="5">
    <source>
        <dbReference type="ARBA" id="ARBA00022927"/>
    </source>
</evidence>
<accession>A0A803KNU8</accession>
<dbReference type="GO" id="GO:0006896">
    <property type="term" value="P:Golgi to vacuole transport"/>
    <property type="evidence" value="ECO:0007669"/>
    <property type="project" value="UniProtKB-ARBA"/>
</dbReference>
<dbReference type="PANTHER" id="PTHR19957:SF83">
    <property type="entry name" value="SYNTAXIN-16"/>
    <property type="match status" value="1"/>
</dbReference>
<dbReference type="GO" id="GO:0007030">
    <property type="term" value="P:Golgi organization"/>
    <property type="evidence" value="ECO:0007669"/>
    <property type="project" value="UniProtKB-ARBA"/>
</dbReference>
<evidence type="ECO:0000256" key="7">
    <source>
        <dbReference type="ARBA" id="ARBA00023034"/>
    </source>
</evidence>
<dbReference type="PANTHER" id="PTHR19957">
    <property type="entry name" value="SYNTAXIN"/>
    <property type="match status" value="1"/>
</dbReference>
<feature type="domain" description="T-SNARE coiled-coil homology" evidence="12">
    <location>
        <begin position="162"/>
        <end position="224"/>
    </location>
</feature>
<comment type="similarity">
    <text evidence="1 11">Belongs to the syntaxin family.</text>
</comment>
<dbReference type="EnsemblPlants" id="AUR62000704-RA">
    <property type="protein sequence ID" value="AUR62000704-RA:cds"/>
    <property type="gene ID" value="AUR62000704"/>
</dbReference>
<dbReference type="GO" id="GO:0005484">
    <property type="term" value="F:SNAP receptor activity"/>
    <property type="evidence" value="ECO:0007669"/>
    <property type="project" value="InterPro"/>
</dbReference>
<keyword evidence="3" id="KW-0812">Transmembrane</keyword>
<evidence type="ECO:0000313" key="14">
    <source>
        <dbReference type="Proteomes" id="UP000596660"/>
    </source>
</evidence>
<keyword evidence="7" id="KW-0333">Golgi apparatus</keyword>
<keyword evidence="14" id="KW-1185">Reference proteome</keyword>
<dbReference type="GO" id="GO:0000149">
    <property type="term" value="F:SNARE binding"/>
    <property type="evidence" value="ECO:0007669"/>
    <property type="project" value="TreeGrafter"/>
</dbReference>
<dbReference type="SMART" id="SM00503">
    <property type="entry name" value="SynN"/>
    <property type="match status" value="1"/>
</dbReference>
<evidence type="ECO:0000256" key="4">
    <source>
        <dbReference type="ARBA" id="ARBA00022821"/>
    </source>
</evidence>
<dbReference type="CDD" id="cd15845">
    <property type="entry name" value="SNARE_syntaxin16"/>
    <property type="match status" value="1"/>
</dbReference>
<sequence>RKGAVEVGLPPAWVDVSEDVASNVQRARSKMAELTKAHAKALMPSFGDGKEDQRRIENLTHEITNLIRKSEKSLHRLSAGGPTKDSNVRKNVQRSFATDLQSLSMELRKKQSAYLKRLQKQKEGSDGDLEINMNGSRSQVEDTDLDDQEMNEHQLARIRKSEAFTVEREREIQQVAESVNELAQIMKDLSVLVIDQGTIVDRVDYNIQNVAATVQEGLKQLQKVIFLVYVI</sequence>
<dbReference type="GO" id="GO:0048278">
    <property type="term" value="P:vesicle docking"/>
    <property type="evidence" value="ECO:0007669"/>
    <property type="project" value="TreeGrafter"/>
</dbReference>
<keyword evidence="9" id="KW-0472">Membrane</keyword>
<evidence type="ECO:0000256" key="2">
    <source>
        <dbReference type="ARBA" id="ARBA00022448"/>
    </source>
</evidence>
<dbReference type="InterPro" id="IPR045242">
    <property type="entry name" value="Syntaxin"/>
</dbReference>
<evidence type="ECO:0000256" key="6">
    <source>
        <dbReference type="ARBA" id="ARBA00022989"/>
    </source>
</evidence>
<dbReference type="OMA" id="DFRRCHA"/>
<evidence type="ECO:0000256" key="10">
    <source>
        <dbReference type="ARBA" id="ARBA00037801"/>
    </source>
</evidence>
<evidence type="ECO:0000259" key="12">
    <source>
        <dbReference type="PROSITE" id="PS50192"/>
    </source>
</evidence>
<dbReference type="AlphaFoldDB" id="A0A803KNU8"/>
<dbReference type="GO" id="GO:0009863">
    <property type="term" value="P:salicylic acid mediated signaling pathway"/>
    <property type="evidence" value="ECO:0007669"/>
    <property type="project" value="UniProtKB-ARBA"/>
</dbReference>
<evidence type="ECO:0000256" key="3">
    <source>
        <dbReference type="ARBA" id="ARBA00022692"/>
    </source>
</evidence>
<dbReference type="GO" id="GO:0009658">
    <property type="term" value="P:chloroplast organization"/>
    <property type="evidence" value="ECO:0007669"/>
    <property type="project" value="UniProtKB-ARBA"/>
</dbReference>
<keyword evidence="2" id="KW-0813">Transport</keyword>
<dbReference type="GO" id="GO:0006906">
    <property type="term" value="P:vesicle fusion"/>
    <property type="evidence" value="ECO:0007669"/>
    <property type="project" value="UniProtKB-ARBA"/>
</dbReference>
<keyword evidence="6" id="KW-1133">Transmembrane helix</keyword>
<dbReference type="GO" id="GO:0098629">
    <property type="term" value="P:trans-Golgi network membrane organization"/>
    <property type="evidence" value="ECO:0007669"/>
    <property type="project" value="UniProtKB-ARBA"/>
</dbReference>
<organism evidence="13 14">
    <name type="scientific">Chenopodium quinoa</name>
    <name type="common">Quinoa</name>
    <dbReference type="NCBI Taxonomy" id="63459"/>
    <lineage>
        <taxon>Eukaryota</taxon>
        <taxon>Viridiplantae</taxon>
        <taxon>Streptophyta</taxon>
        <taxon>Embryophyta</taxon>
        <taxon>Tracheophyta</taxon>
        <taxon>Spermatophyta</taxon>
        <taxon>Magnoliopsida</taxon>
        <taxon>eudicotyledons</taxon>
        <taxon>Gunneridae</taxon>
        <taxon>Pentapetalae</taxon>
        <taxon>Caryophyllales</taxon>
        <taxon>Chenopodiaceae</taxon>
        <taxon>Chenopodioideae</taxon>
        <taxon>Atripliceae</taxon>
        <taxon>Chenopodium</taxon>
    </lineage>
</organism>
<dbReference type="Proteomes" id="UP000596660">
    <property type="component" value="Unplaced"/>
</dbReference>
<dbReference type="GO" id="GO:0043001">
    <property type="term" value="P:Golgi to plasma membrane protein transport"/>
    <property type="evidence" value="ECO:0007669"/>
    <property type="project" value="UniProtKB-ARBA"/>
</dbReference>
<evidence type="ECO:0000256" key="1">
    <source>
        <dbReference type="ARBA" id="ARBA00009063"/>
    </source>
</evidence>
<dbReference type="InterPro" id="IPR006012">
    <property type="entry name" value="Syntaxin/epimorphin_CS"/>
</dbReference>